<keyword evidence="2" id="KW-1185">Reference proteome</keyword>
<sequence length="165" mass="18910">MFTQIGNDYLNKQKIQRIYKSIYQQTNHINLYKNIYNKKITSQIQIQKHYKIYINLYKIHIHIYINTHHFLTPILAQHLGQQCTACLASSIIQGITAPTIVKANKIPAATLVPAPTSYLTELLTTLQQKLQNKTQDFLELGSTGKFLGKKWSQEGVTQLSSNEGY</sequence>
<dbReference type="InParanoid" id="A0A0V0QAZ6"/>
<comment type="caution">
    <text evidence="1">The sequence shown here is derived from an EMBL/GenBank/DDBJ whole genome shotgun (WGS) entry which is preliminary data.</text>
</comment>
<dbReference type="EMBL" id="LDAU01000214">
    <property type="protein sequence ID" value="KRW99362.1"/>
    <property type="molecule type" value="Genomic_DNA"/>
</dbReference>
<evidence type="ECO:0000313" key="1">
    <source>
        <dbReference type="EMBL" id="KRW99362.1"/>
    </source>
</evidence>
<evidence type="ECO:0000313" key="2">
    <source>
        <dbReference type="Proteomes" id="UP000054937"/>
    </source>
</evidence>
<gene>
    <name evidence="1" type="ORF">PPERSA_02474</name>
</gene>
<reference evidence="1 2" key="1">
    <citation type="journal article" date="2015" name="Sci. Rep.">
        <title>Genome of the facultative scuticociliatosis pathogen Pseudocohnilembus persalinus provides insight into its virulence through horizontal gene transfer.</title>
        <authorList>
            <person name="Xiong J."/>
            <person name="Wang G."/>
            <person name="Cheng J."/>
            <person name="Tian M."/>
            <person name="Pan X."/>
            <person name="Warren A."/>
            <person name="Jiang C."/>
            <person name="Yuan D."/>
            <person name="Miao W."/>
        </authorList>
    </citation>
    <scope>NUCLEOTIDE SEQUENCE [LARGE SCALE GENOMIC DNA]</scope>
    <source>
        <strain evidence="1">36N120E</strain>
    </source>
</reference>
<accession>A0A0V0QAZ6</accession>
<organism evidence="1 2">
    <name type="scientific">Pseudocohnilembus persalinus</name>
    <name type="common">Ciliate</name>
    <dbReference type="NCBI Taxonomy" id="266149"/>
    <lineage>
        <taxon>Eukaryota</taxon>
        <taxon>Sar</taxon>
        <taxon>Alveolata</taxon>
        <taxon>Ciliophora</taxon>
        <taxon>Intramacronucleata</taxon>
        <taxon>Oligohymenophorea</taxon>
        <taxon>Scuticociliatia</taxon>
        <taxon>Philasterida</taxon>
        <taxon>Pseudocohnilembidae</taxon>
        <taxon>Pseudocohnilembus</taxon>
    </lineage>
</organism>
<protein>
    <submittedName>
        <fullName evidence="1">Uncharacterized protein</fullName>
    </submittedName>
</protein>
<dbReference type="AlphaFoldDB" id="A0A0V0QAZ6"/>
<name>A0A0V0QAZ6_PSEPJ</name>
<proteinExistence type="predicted"/>
<dbReference type="Proteomes" id="UP000054937">
    <property type="component" value="Unassembled WGS sequence"/>
</dbReference>